<dbReference type="InterPro" id="IPR058790">
    <property type="entry name" value="BSH_CusB"/>
</dbReference>
<dbReference type="GO" id="GO:0046914">
    <property type="term" value="F:transition metal ion binding"/>
    <property type="evidence" value="ECO:0007669"/>
    <property type="project" value="TreeGrafter"/>
</dbReference>
<feature type="domain" description="CusB-like barrel-sandwich hybrid" evidence="6">
    <location>
        <begin position="136"/>
        <end position="264"/>
    </location>
</feature>
<evidence type="ECO:0000259" key="6">
    <source>
        <dbReference type="Pfam" id="PF25919"/>
    </source>
</evidence>
<evidence type="ECO:0000256" key="5">
    <source>
        <dbReference type="SAM" id="MobiDB-lite"/>
    </source>
</evidence>
<feature type="compositionally biased region" description="Low complexity" evidence="5">
    <location>
        <begin position="435"/>
        <end position="446"/>
    </location>
</feature>
<reference evidence="9 10" key="1">
    <citation type="submission" date="2015-08" db="EMBL/GenBank/DDBJ databases">
        <title>Complete genome sequence of Sulfurifustis variabilis.</title>
        <authorList>
            <person name="Miura A."/>
            <person name="Kojima H."/>
            <person name="Fukui M."/>
        </authorList>
    </citation>
    <scope>NUCLEOTIDE SEQUENCE [LARGE SCALE GENOMIC DNA]</scope>
    <source>
        <strain evidence="10">skN76</strain>
    </source>
</reference>
<protein>
    <submittedName>
        <fullName evidence="9">RND transporter</fullName>
    </submittedName>
</protein>
<evidence type="ECO:0000256" key="3">
    <source>
        <dbReference type="ARBA" id="ARBA00022729"/>
    </source>
</evidence>
<dbReference type="KEGG" id="sva:SVA_3112"/>
<dbReference type="NCBIfam" id="TIGR01730">
    <property type="entry name" value="RND_mfp"/>
    <property type="match status" value="1"/>
</dbReference>
<dbReference type="PANTHER" id="PTHR30097">
    <property type="entry name" value="CATION EFFLUX SYSTEM PROTEIN CUSB"/>
    <property type="match status" value="1"/>
</dbReference>
<dbReference type="GO" id="GO:0030288">
    <property type="term" value="C:outer membrane-bounded periplasmic space"/>
    <property type="evidence" value="ECO:0007669"/>
    <property type="project" value="TreeGrafter"/>
</dbReference>
<dbReference type="Gene3D" id="6.10.140.730">
    <property type="match status" value="1"/>
</dbReference>
<gene>
    <name evidence="9" type="ORF">SVA_3112</name>
</gene>
<dbReference type="RefSeq" id="WP_096462040.1">
    <property type="nucleotide sequence ID" value="NZ_AP014936.1"/>
</dbReference>
<feature type="domain" description="CusB-like beta-barrel" evidence="7">
    <location>
        <begin position="268"/>
        <end position="342"/>
    </location>
</feature>
<organism evidence="9 10">
    <name type="scientific">Sulfurifustis variabilis</name>
    <dbReference type="NCBI Taxonomy" id="1675686"/>
    <lineage>
        <taxon>Bacteria</taxon>
        <taxon>Pseudomonadati</taxon>
        <taxon>Pseudomonadota</taxon>
        <taxon>Gammaproteobacteria</taxon>
        <taxon>Acidiferrobacterales</taxon>
        <taxon>Acidiferrobacteraceae</taxon>
        <taxon>Sulfurifustis</taxon>
    </lineage>
</organism>
<keyword evidence="10" id="KW-1185">Reference proteome</keyword>
<dbReference type="Pfam" id="PF25975">
    <property type="entry name" value="CzcB_C"/>
    <property type="match status" value="1"/>
</dbReference>
<dbReference type="GO" id="GO:0022857">
    <property type="term" value="F:transmembrane transporter activity"/>
    <property type="evidence" value="ECO:0007669"/>
    <property type="project" value="InterPro"/>
</dbReference>
<dbReference type="InterPro" id="IPR058792">
    <property type="entry name" value="Beta-barrel_RND_2"/>
</dbReference>
<dbReference type="SUPFAM" id="SSF111369">
    <property type="entry name" value="HlyD-like secretion proteins"/>
    <property type="match status" value="1"/>
</dbReference>
<dbReference type="GO" id="GO:0015679">
    <property type="term" value="P:plasma membrane copper ion transport"/>
    <property type="evidence" value="ECO:0007669"/>
    <property type="project" value="TreeGrafter"/>
</dbReference>
<dbReference type="InterPro" id="IPR006143">
    <property type="entry name" value="RND_pump_MFP"/>
</dbReference>
<dbReference type="GO" id="GO:0016020">
    <property type="term" value="C:membrane"/>
    <property type="evidence" value="ECO:0007669"/>
    <property type="project" value="InterPro"/>
</dbReference>
<feature type="domain" description="CzcB-like C-terminal circularly permuted SH3-like" evidence="8">
    <location>
        <begin position="352"/>
        <end position="412"/>
    </location>
</feature>
<dbReference type="Gene3D" id="2.40.420.20">
    <property type="match status" value="1"/>
</dbReference>
<dbReference type="Gene3D" id="2.40.30.170">
    <property type="match status" value="1"/>
</dbReference>
<dbReference type="FunFam" id="2.40.420.20:FF:000003">
    <property type="entry name" value="Cation efflux system protein cusB"/>
    <property type="match status" value="1"/>
</dbReference>
<keyword evidence="2" id="KW-0813">Transport</keyword>
<proteinExistence type="inferred from homology"/>
<evidence type="ECO:0000313" key="10">
    <source>
        <dbReference type="Proteomes" id="UP000218899"/>
    </source>
</evidence>
<keyword evidence="4" id="KW-0406">Ion transport</keyword>
<evidence type="ECO:0000256" key="1">
    <source>
        <dbReference type="ARBA" id="ARBA00009477"/>
    </source>
</evidence>
<dbReference type="InterPro" id="IPR058649">
    <property type="entry name" value="CzcB_C"/>
</dbReference>
<dbReference type="Pfam" id="PF25919">
    <property type="entry name" value="BSH_CusB"/>
    <property type="match status" value="1"/>
</dbReference>
<accession>A0A1B4V803</accession>
<dbReference type="FunFam" id="2.40.30.170:FF:000010">
    <property type="entry name" value="Efflux RND transporter periplasmic adaptor subunit"/>
    <property type="match status" value="1"/>
</dbReference>
<feature type="region of interest" description="Disordered" evidence="5">
    <location>
        <begin position="429"/>
        <end position="462"/>
    </location>
</feature>
<name>A0A1B4V803_9GAMM</name>
<evidence type="ECO:0000256" key="2">
    <source>
        <dbReference type="ARBA" id="ARBA00022448"/>
    </source>
</evidence>
<dbReference type="PANTHER" id="PTHR30097:SF15">
    <property type="entry name" value="CATION EFFLUX SYSTEM PROTEIN CUSB"/>
    <property type="match status" value="1"/>
</dbReference>
<evidence type="ECO:0000259" key="7">
    <source>
        <dbReference type="Pfam" id="PF25954"/>
    </source>
</evidence>
<dbReference type="InterPro" id="IPR051909">
    <property type="entry name" value="MFP_Cation_Efflux"/>
</dbReference>
<comment type="similarity">
    <text evidence="1">Belongs to the membrane fusion protein (MFP) (TC 8.A.1) family.</text>
</comment>
<dbReference type="GO" id="GO:0060003">
    <property type="term" value="P:copper ion export"/>
    <property type="evidence" value="ECO:0007669"/>
    <property type="project" value="TreeGrafter"/>
</dbReference>
<dbReference type="EMBL" id="AP014936">
    <property type="protein sequence ID" value="BAU49660.1"/>
    <property type="molecule type" value="Genomic_DNA"/>
</dbReference>
<dbReference type="Pfam" id="PF25954">
    <property type="entry name" value="Beta-barrel_RND_2"/>
    <property type="match status" value="1"/>
</dbReference>
<sequence length="462" mass="49912">MNRPASIALVLTLVAAGAGAGYWWGAQRPSSDHNTASANETAGRETLKKERRILFYRNPMGLPDTSPVPKKDPMGMDYIPVYEGEEEAPAVEGAVKISVDKVQKLGVRTEPAAERTLARAVRVVGTIEPNERRTYTISPKFEGWIERLYVNATGEPVRAGQPLLDAYSPELVSTQEEYLIALQGAQALAGADPEIRRQAEQVIQGALKRLDYWGISDNELEALRRTGSAKRTLTFRSPVNGVVLEKLALEGMRFMPGEMLYKIADLSTVWLMGEVYEQDLALVRVGSRARIQVTAYPEREFDGRVVFVYPTVNPDTRTGKVRIEVPNPAGRLKPGMYAAVEILSTFGKGKTVSVPDSAVLDSGTRRVVLVQRGEGLFEPREVKTGRRADGYIEVLEGVQSGEQVVVRANFLIDAESNLKAALGAFGHGGHGGGPAAEESAGAASAASPPPGPSDGAAEHRGH</sequence>
<evidence type="ECO:0000313" key="9">
    <source>
        <dbReference type="EMBL" id="BAU49660.1"/>
    </source>
</evidence>
<evidence type="ECO:0000256" key="4">
    <source>
        <dbReference type="ARBA" id="ARBA00023065"/>
    </source>
</evidence>
<dbReference type="AlphaFoldDB" id="A0A1B4V803"/>
<evidence type="ECO:0000259" key="8">
    <source>
        <dbReference type="Pfam" id="PF25975"/>
    </source>
</evidence>
<keyword evidence="3" id="KW-0732">Signal</keyword>
<dbReference type="Proteomes" id="UP000218899">
    <property type="component" value="Chromosome"/>
</dbReference>